<dbReference type="EMBL" id="JNBQ01000002">
    <property type="protein sequence ID" value="KLN36176.1"/>
    <property type="molecule type" value="Genomic_DNA"/>
</dbReference>
<reference evidence="1 2" key="1">
    <citation type="submission" date="2014-05" db="EMBL/GenBank/DDBJ databases">
        <title>Cellulosimicrobium funkei U11 genome.</title>
        <authorList>
            <person name="Hu C."/>
            <person name="Gong Y."/>
            <person name="Wan W."/>
            <person name="Jiang M."/>
        </authorList>
    </citation>
    <scope>NUCLEOTIDE SEQUENCE [LARGE SCALE GENOMIC DNA]</scope>
    <source>
        <strain evidence="1 2">U11</strain>
    </source>
</reference>
<dbReference type="PATRIC" id="fig|264251.5.peg.828"/>
<sequence>MDENIAQHMRDRPAERVWLVWDAAPQHDFDGVALAAGLRPLGDCWIEIDADRAEQVLAHVLRTGLAYSDEHMPEHRARRLAREFIRSCGTDETRYATNTKGLPGSHLASWMPATDYTIDGGIVILGTSRSACYWVADED</sequence>
<protein>
    <submittedName>
        <fullName evidence="1">Uncharacterized protein</fullName>
    </submittedName>
</protein>
<dbReference type="RefSeq" id="WP_047231504.1">
    <property type="nucleotide sequence ID" value="NZ_JNBQ01000002.1"/>
</dbReference>
<proteinExistence type="predicted"/>
<keyword evidence="2" id="KW-1185">Reference proteome</keyword>
<accession>A0A0H2KRL9</accession>
<evidence type="ECO:0000313" key="1">
    <source>
        <dbReference type="EMBL" id="KLN36176.1"/>
    </source>
</evidence>
<comment type="caution">
    <text evidence="1">The sequence shown here is derived from an EMBL/GenBank/DDBJ whole genome shotgun (WGS) entry which is preliminary data.</text>
</comment>
<dbReference type="AlphaFoldDB" id="A0A0H2KRL9"/>
<dbReference type="Proteomes" id="UP000035265">
    <property type="component" value="Unassembled WGS sequence"/>
</dbReference>
<name>A0A0H2KRL9_9MICO</name>
<organism evidence="1 2">
    <name type="scientific">Cellulosimicrobium funkei</name>
    <dbReference type="NCBI Taxonomy" id="264251"/>
    <lineage>
        <taxon>Bacteria</taxon>
        <taxon>Bacillati</taxon>
        <taxon>Actinomycetota</taxon>
        <taxon>Actinomycetes</taxon>
        <taxon>Micrococcales</taxon>
        <taxon>Promicromonosporaceae</taxon>
        <taxon>Cellulosimicrobium</taxon>
    </lineage>
</organism>
<gene>
    <name evidence="1" type="ORF">FB00_04040</name>
</gene>
<evidence type="ECO:0000313" key="2">
    <source>
        <dbReference type="Proteomes" id="UP000035265"/>
    </source>
</evidence>